<feature type="non-terminal residue" evidence="3">
    <location>
        <position position="158"/>
    </location>
</feature>
<proteinExistence type="predicted"/>
<dbReference type="Pfam" id="PF24883">
    <property type="entry name" value="NPHP3_N"/>
    <property type="match status" value="1"/>
</dbReference>
<reference evidence="3" key="1">
    <citation type="submission" date="2020-11" db="EMBL/GenBank/DDBJ databases">
        <authorList>
            <consortium name="DOE Joint Genome Institute"/>
            <person name="Ahrendt S."/>
            <person name="Riley R."/>
            <person name="Andreopoulos W."/>
            <person name="Labutti K."/>
            <person name="Pangilinan J."/>
            <person name="Ruiz-Duenas F.J."/>
            <person name="Barrasa J.M."/>
            <person name="Sanchez-Garcia M."/>
            <person name="Camarero S."/>
            <person name="Miyauchi S."/>
            <person name="Serrano A."/>
            <person name="Linde D."/>
            <person name="Babiker R."/>
            <person name="Drula E."/>
            <person name="Ayuso-Fernandez I."/>
            <person name="Pacheco R."/>
            <person name="Padilla G."/>
            <person name="Ferreira P."/>
            <person name="Barriuso J."/>
            <person name="Kellner H."/>
            <person name="Castanera R."/>
            <person name="Alfaro M."/>
            <person name="Ramirez L."/>
            <person name="Pisabarro A.G."/>
            <person name="Kuo A."/>
            <person name="Tritt A."/>
            <person name="Lipzen A."/>
            <person name="He G."/>
            <person name="Yan M."/>
            <person name="Ng V."/>
            <person name="Cullen D."/>
            <person name="Martin F."/>
            <person name="Rosso M.-N."/>
            <person name="Henrissat B."/>
            <person name="Hibbett D."/>
            <person name="Martinez A.T."/>
            <person name="Grigoriev I.V."/>
        </authorList>
    </citation>
    <scope>NUCLEOTIDE SEQUENCE</scope>
    <source>
        <strain evidence="3">CIRM-BRFM 674</strain>
    </source>
</reference>
<feature type="non-terminal residue" evidence="3">
    <location>
        <position position="1"/>
    </location>
</feature>
<sequence length="158" mass="17816">NPLIFEQSFEYQLRQLMVDPLLRIGRGVQCPFVVMIDGLDECAERSIQSSLISTVSSIVSGKDVPIIFLIASRQEPHLTMSFRQEDVAELLVTMPLDNVQQASYDIHHFVTDKFERIKKTHPYAHNIPGNWPPPSAIDGIVEKSSGQFIYASVVVNYV</sequence>
<keyword evidence="1" id="KW-0677">Repeat</keyword>
<dbReference type="OrthoDB" id="5967843at2759"/>
<evidence type="ECO:0000313" key="4">
    <source>
        <dbReference type="Proteomes" id="UP000807469"/>
    </source>
</evidence>
<comment type="caution">
    <text evidence="3">The sequence shown here is derived from an EMBL/GenBank/DDBJ whole genome shotgun (WGS) entry which is preliminary data.</text>
</comment>
<name>A0A9P6D112_9AGAR</name>
<feature type="domain" description="Nephrocystin 3-like N-terminal" evidence="2">
    <location>
        <begin position="8"/>
        <end position="73"/>
    </location>
</feature>
<dbReference type="AlphaFoldDB" id="A0A9P6D112"/>
<evidence type="ECO:0000256" key="1">
    <source>
        <dbReference type="ARBA" id="ARBA00022737"/>
    </source>
</evidence>
<gene>
    <name evidence="3" type="ORF">BDN70DRAFT_782128</name>
</gene>
<dbReference type="EMBL" id="MU155204">
    <property type="protein sequence ID" value="KAF9479904.1"/>
    <property type="molecule type" value="Genomic_DNA"/>
</dbReference>
<evidence type="ECO:0000313" key="3">
    <source>
        <dbReference type="EMBL" id="KAF9479904.1"/>
    </source>
</evidence>
<organism evidence="3 4">
    <name type="scientific">Pholiota conissans</name>
    <dbReference type="NCBI Taxonomy" id="109636"/>
    <lineage>
        <taxon>Eukaryota</taxon>
        <taxon>Fungi</taxon>
        <taxon>Dikarya</taxon>
        <taxon>Basidiomycota</taxon>
        <taxon>Agaricomycotina</taxon>
        <taxon>Agaricomycetes</taxon>
        <taxon>Agaricomycetidae</taxon>
        <taxon>Agaricales</taxon>
        <taxon>Agaricineae</taxon>
        <taxon>Strophariaceae</taxon>
        <taxon>Pholiota</taxon>
    </lineage>
</organism>
<dbReference type="Proteomes" id="UP000807469">
    <property type="component" value="Unassembled WGS sequence"/>
</dbReference>
<keyword evidence="4" id="KW-1185">Reference proteome</keyword>
<dbReference type="InterPro" id="IPR056884">
    <property type="entry name" value="NPHP3-like_N"/>
</dbReference>
<protein>
    <recommendedName>
        <fullName evidence="2">Nephrocystin 3-like N-terminal domain-containing protein</fullName>
    </recommendedName>
</protein>
<accession>A0A9P6D112</accession>
<evidence type="ECO:0000259" key="2">
    <source>
        <dbReference type="Pfam" id="PF24883"/>
    </source>
</evidence>